<reference evidence="2 3" key="1">
    <citation type="journal article" date="2011" name="Science">
        <title>The ecoresponsive genome of Daphnia pulex.</title>
        <authorList>
            <person name="Colbourne J.K."/>
            <person name="Pfrender M.E."/>
            <person name="Gilbert D."/>
            <person name="Thomas W.K."/>
            <person name="Tucker A."/>
            <person name="Oakley T.H."/>
            <person name="Tokishita S."/>
            <person name="Aerts A."/>
            <person name="Arnold G.J."/>
            <person name="Basu M.K."/>
            <person name="Bauer D.J."/>
            <person name="Caceres C.E."/>
            <person name="Carmel L."/>
            <person name="Casola C."/>
            <person name="Choi J.H."/>
            <person name="Detter J.C."/>
            <person name="Dong Q."/>
            <person name="Dusheyko S."/>
            <person name="Eads B.D."/>
            <person name="Frohlich T."/>
            <person name="Geiler-Samerotte K.A."/>
            <person name="Gerlach D."/>
            <person name="Hatcher P."/>
            <person name="Jogdeo S."/>
            <person name="Krijgsveld J."/>
            <person name="Kriventseva E.V."/>
            <person name="Kultz D."/>
            <person name="Laforsch C."/>
            <person name="Lindquist E."/>
            <person name="Lopez J."/>
            <person name="Manak J.R."/>
            <person name="Muller J."/>
            <person name="Pangilinan J."/>
            <person name="Patwardhan R.P."/>
            <person name="Pitluck S."/>
            <person name="Pritham E.J."/>
            <person name="Rechtsteiner A."/>
            <person name="Rho M."/>
            <person name="Rogozin I.B."/>
            <person name="Sakarya O."/>
            <person name="Salamov A."/>
            <person name="Schaack S."/>
            <person name="Shapiro H."/>
            <person name="Shiga Y."/>
            <person name="Skalitzky C."/>
            <person name="Smith Z."/>
            <person name="Souvorov A."/>
            <person name="Sung W."/>
            <person name="Tang Z."/>
            <person name="Tsuchiya D."/>
            <person name="Tu H."/>
            <person name="Vos H."/>
            <person name="Wang M."/>
            <person name="Wolf Y.I."/>
            <person name="Yamagata H."/>
            <person name="Yamada T."/>
            <person name="Ye Y."/>
            <person name="Shaw J.R."/>
            <person name="Andrews J."/>
            <person name="Crease T.J."/>
            <person name="Tang H."/>
            <person name="Lucas S.M."/>
            <person name="Robertson H.M."/>
            <person name="Bork P."/>
            <person name="Koonin E.V."/>
            <person name="Zdobnov E.M."/>
            <person name="Grigoriev I.V."/>
            <person name="Lynch M."/>
            <person name="Boore J.L."/>
        </authorList>
    </citation>
    <scope>NUCLEOTIDE SEQUENCE [LARGE SCALE GENOMIC DNA]</scope>
</reference>
<evidence type="ECO:0000313" key="2">
    <source>
        <dbReference type="EMBL" id="EFX88832.1"/>
    </source>
</evidence>
<dbReference type="InParanoid" id="E9FUZ1"/>
<gene>
    <name evidence="2" type="ORF">DAPPUDRAFT_234248</name>
</gene>
<evidence type="ECO:0000313" key="3">
    <source>
        <dbReference type="Proteomes" id="UP000000305"/>
    </source>
</evidence>
<dbReference type="AlphaFoldDB" id="E9FUZ1"/>
<dbReference type="EMBL" id="GL732525">
    <property type="protein sequence ID" value="EFX88832.1"/>
    <property type="molecule type" value="Genomic_DNA"/>
</dbReference>
<keyword evidence="3" id="KW-1185">Reference proteome</keyword>
<organism evidence="2 3">
    <name type="scientific">Daphnia pulex</name>
    <name type="common">Water flea</name>
    <dbReference type="NCBI Taxonomy" id="6669"/>
    <lineage>
        <taxon>Eukaryota</taxon>
        <taxon>Metazoa</taxon>
        <taxon>Ecdysozoa</taxon>
        <taxon>Arthropoda</taxon>
        <taxon>Crustacea</taxon>
        <taxon>Branchiopoda</taxon>
        <taxon>Diplostraca</taxon>
        <taxon>Cladocera</taxon>
        <taxon>Anomopoda</taxon>
        <taxon>Daphniidae</taxon>
        <taxon>Daphnia</taxon>
    </lineage>
</organism>
<feature type="compositionally biased region" description="Basic and acidic residues" evidence="1">
    <location>
        <begin position="35"/>
        <end position="44"/>
    </location>
</feature>
<name>E9FUZ1_DAPPU</name>
<sequence length="55" mass="6326">MAYIGYVEKMDFLIFNSRHRSPSDVAPASGANETRSNHDRHRDSSSTWIIVLLEF</sequence>
<dbReference type="KEGG" id="dpx:DAPPUDRAFT_234248"/>
<feature type="region of interest" description="Disordered" evidence="1">
    <location>
        <begin position="20"/>
        <end position="46"/>
    </location>
</feature>
<dbReference type="Proteomes" id="UP000000305">
    <property type="component" value="Unassembled WGS sequence"/>
</dbReference>
<proteinExistence type="predicted"/>
<protein>
    <submittedName>
        <fullName evidence="2">Uncharacterized protein</fullName>
    </submittedName>
</protein>
<evidence type="ECO:0000256" key="1">
    <source>
        <dbReference type="SAM" id="MobiDB-lite"/>
    </source>
</evidence>
<accession>E9FUZ1</accession>
<dbReference type="HOGENOM" id="CLU_3034490_0_0_1"/>